<protein>
    <recommendedName>
        <fullName evidence="4">Enamine deaminase RidA</fullName>
    </recommendedName>
</protein>
<dbReference type="CDD" id="cd00448">
    <property type="entry name" value="YjgF_YER057c_UK114_family"/>
    <property type="match status" value="1"/>
</dbReference>
<evidence type="ECO:0000313" key="3">
    <source>
        <dbReference type="Proteomes" id="UP000283474"/>
    </source>
</evidence>
<dbReference type="GO" id="GO:0019239">
    <property type="term" value="F:deaminase activity"/>
    <property type="evidence" value="ECO:0007669"/>
    <property type="project" value="TreeGrafter"/>
</dbReference>
<gene>
    <name evidence="2" type="ORF">CKA81_13120</name>
</gene>
<dbReference type="RefSeq" id="WP_128355672.1">
    <property type="nucleotide sequence ID" value="NZ_CP022987.1"/>
</dbReference>
<comment type="similarity">
    <text evidence="1">Belongs to the RutC family.</text>
</comment>
<dbReference type="EMBL" id="CP022987">
    <property type="protein sequence ID" value="QAA94675.1"/>
    <property type="molecule type" value="Genomic_DNA"/>
</dbReference>
<dbReference type="OrthoDB" id="8655901at2"/>
<name>A0A410GEI6_9BURK</name>
<proteinExistence type="inferred from homology"/>
<keyword evidence="3" id="KW-1185">Reference proteome</keyword>
<dbReference type="Gene3D" id="3.30.1330.40">
    <property type="entry name" value="RutC-like"/>
    <property type="match status" value="1"/>
</dbReference>
<dbReference type="PANTHER" id="PTHR11803:SF58">
    <property type="entry name" value="PROTEIN HMF1-RELATED"/>
    <property type="match status" value="1"/>
</dbReference>
<dbReference type="GO" id="GO:0005829">
    <property type="term" value="C:cytosol"/>
    <property type="evidence" value="ECO:0007669"/>
    <property type="project" value="TreeGrafter"/>
</dbReference>
<dbReference type="InterPro" id="IPR006175">
    <property type="entry name" value="YjgF/YER057c/UK114"/>
</dbReference>
<dbReference type="KEGG" id="pus:CKA81_13120"/>
<accession>A0A410GEI6</accession>
<evidence type="ECO:0000256" key="1">
    <source>
        <dbReference type="ARBA" id="ARBA00010552"/>
    </source>
</evidence>
<organism evidence="2 3">
    <name type="scientific">Pollutimonas thiosulfatoxidans</name>
    <dbReference type="NCBI Taxonomy" id="2028345"/>
    <lineage>
        <taxon>Bacteria</taxon>
        <taxon>Pseudomonadati</taxon>
        <taxon>Pseudomonadota</taxon>
        <taxon>Betaproteobacteria</taxon>
        <taxon>Burkholderiales</taxon>
        <taxon>Alcaligenaceae</taxon>
        <taxon>Pollutimonas</taxon>
    </lineage>
</organism>
<evidence type="ECO:0000313" key="2">
    <source>
        <dbReference type="EMBL" id="QAA94675.1"/>
    </source>
</evidence>
<dbReference type="InterPro" id="IPR035959">
    <property type="entry name" value="RutC-like_sf"/>
</dbReference>
<sequence length="146" mass="16253">MTVQAIHHVPLRPEFNSPFSAAYAVEGSRLLFLSGAACIPPYHMHPHDPVEEEKWLSGDFRQQTEETFKNIEEVLRADGASFKDVVKMTIYFTDVGHQNTFNEISSRIFGKENPPARTSVGVATLAHPNLLIEVDVIAAIPPKQAK</sequence>
<dbReference type="Proteomes" id="UP000283474">
    <property type="component" value="Chromosome"/>
</dbReference>
<reference evidence="2 3" key="1">
    <citation type="submission" date="2017-08" db="EMBL/GenBank/DDBJ databases">
        <authorList>
            <person name="Park S.-J."/>
            <person name="Kim H."/>
        </authorList>
    </citation>
    <scope>NUCLEOTIDE SEQUENCE [LARGE SCALE GENOMIC DNA]</scope>
    <source>
        <strain evidence="3">ye3</strain>
    </source>
</reference>
<evidence type="ECO:0008006" key="4">
    <source>
        <dbReference type="Google" id="ProtNLM"/>
    </source>
</evidence>
<dbReference type="AlphaFoldDB" id="A0A410GEI6"/>
<dbReference type="PANTHER" id="PTHR11803">
    <property type="entry name" value="2-IMINOBUTANOATE/2-IMINOPROPANOATE DEAMINASE RIDA"/>
    <property type="match status" value="1"/>
</dbReference>
<dbReference type="SUPFAM" id="SSF55298">
    <property type="entry name" value="YjgF-like"/>
    <property type="match status" value="1"/>
</dbReference>
<dbReference type="Pfam" id="PF01042">
    <property type="entry name" value="Ribonuc_L-PSP"/>
    <property type="match status" value="1"/>
</dbReference>